<dbReference type="SMART" id="SM00179">
    <property type="entry name" value="EGF_CA"/>
    <property type="match status" value="8"/>
</dbReference>
<dbReference type="Pfam" id="PF07645">
    <property type="entry name" value="EGF_CA"/>
    <property type="match status" value="4"/>
</dbReference>
<feature type="compositionally biased region" description="Basic residues" evidence="5">
    <location>
        <begin position="2409"/>
        <end position="2419"/>
    </location>
</feature>
<dbReference type="GO" id="GO:0005509">
    <property type="term" value="F:calcium ion binding"/>
    <property type="evidence" value="ECO:0007669"/>
    <property type="project" value="InterPro"/>
</dbReference>
<dbReference type="CDD" id="cd00054">
    <property type="entry name" value="EGF_CA"/>
    <property type="match status" value="4"/>
</dbReference>
<feature type="domain" description="EGF-like" evidence="6">
    <location>
        <begin position="563"/>
        <end position="605"/>
    </location>
</feature>
<feature type="compositionally biased region" description="Polar residues" evidence="5">
    <location>
        <begin position="2517"/>
        <end position="2533"/>
    </location>
</feature>
<feature type="compositionally biased region" description="Low complexity" evidence="5">
    <location>
        <begin position="105"/>
        <end position="121"/>
    </location>
</feature>
<dbReference type="SMART" id="SM00181">
    <property type="entry name" value="EGF"/>
    <property type="match status" value="14"/>
</dbReference>
<keyword evidence="4" id="KW-0175">Coiled coil</keyword>
<feature type="compositionally biased region" description="Basic and acidic residues" evidence="5">
    <location>
        <begin position="2337"/>
        <end position="2347"/>
    </location>
</feature>
<feature type="compositionally biased region" description="Pro residues" evidence="5">
    <location>
        <begin position="78"/>
        <end position="92"/>
    </location>
</feature>
<dbReference type="PROSITE" id="PS01187">
    <property type="entry name" value="EGF_CA"/>
    <property type="match status" value="1"/>
</dbReference>
<evidence type="ECO:0000256" key="1">
    <source>
        <dbReference type="ARBA" id="ARBA00022536"/>
    </source>
</evidence>
<feature type="compositionally biased region" description="Low complexity" evidence="5">
    <location>
        <begin position="2123"/>
        <end position="2139"/>
    </location>
</feature>
<evidence type="ECO:0000256" key="4">
    <source>
        <dbReference type="SAM" id="Coils"/>
    </source>
</evidence>
<dbReference type="InterPro" id="IPR000742">
    <property type="entry name" value="EGF"/>
</dbReference>
<feature type="region of interest" description="Disordered" evidence="5">
    <location>
        <begin position="2510"/>
        <end position="2572"/>
    </location>
</feature>
<feature type="non-terminal residue" evidence="7">
    <location>
        <position position="1"/>
    </location>
</feature>
<feature type="domain" description="EGF-like" evidence="6">
    <location>
        <begin position="899"/>
        <end position="941"/>
    </location>
</feature>
<keyword evidence="8" id="KW-1185">Reference proteome</keyword>
<feature type="region of interest" description="Disordered" evidence="5">
    <location>
        <begin position="72"/>
        <end position="125"/>
    </location>
</feature>
<proteinExistence type="predicted"/>
<feature type="region of interest" description="Disordered" evidence="5">
    <location>
        <begin position="2064"/>
        <end position="2212"/>
    </location>
</feature>
<dbReference type="EMBL" id="LGRX02027115">
    <property type="protein sequence ID" value="KAK3249809.1"/>
    <property type="molecule type" value="Genomic_DNA"/>
</dbReference>
<reference evidence="7" key="2">
    <citation type="submission" date="2023-06" db="EMBL/GenBank/DDBJ databases">
        <title>Long-read-based genome assembly of the green algal bacterivore Cymbomonas tetramitiformis.</title>
        <authorList>
            <person name="Gyaltshen Y."/>
            <person name="Rozenberg A."/>
            <person name="Paasch A."/>
            <person name="Burns J.A."/>
            <person name="Warring S."/>
            <person name="Larson R."/>
            <person name="Maurer-Alcala X."/>
            <person name="Dacks J."/>
            <person name="Kim E."/>
        </authorList>
    </citation>
    <scope>NUCLEOTIDE SEQUENCE</scope>
    <source>
        <strain evidence="7">PLY_AMNH</strain>
    </source>
</reference>
<comment type="caution">
    <text evidence="7">The sequence shown here is derived from an EMBL/GenBank/DDBJ whole genome shotgun (WGS) entry which is preliminary data.</text>
</comment>
<feature type="compositionally biased region" description="Polar residues" evidence="5">
    <location>
        <begin position="2152"/>
        <end position="2165"/>
    </location>
</feature>
<evidence type="ECO:0000313" key="7">
    <source>
        <dbReference type="EMBL" id="KAK3249809.1"/>
    </source>
</evidence>
<feature type="coiled-coil region" evidence="4">
    <location>
        <begin position="1963"/>
        <end position="1990"/>
    </location>
</feature>
<accession>A0AAE0C8G8</accession>
<feature type="domain" description="EGF-like" evidence="6">
    <location>
        <begin position="750"/>
        <end position="797"/>
    </location>
</feature>
<feature type="compositionally biased region" description="Basic and acidic residues" evidence="5">
    <location>
        <begin position="2420"/>
        <end position="2460"/>
    </location>
</feature>
<organism evidence="7 8">
    <name type="scientific">Cymbomonas tetramitiformis</name>
    <dbReference type="NCBI Taxonomy" id="36881"/>
    <lineage>
        <taxon>Eukaryota</taxon>
        <taxon>Viridiplantae</taxon>
        <taxon>Chlorophyta</taxon>
        <taxon>Pyramimonadophyceae</taxon>
        <taxon>Pyramimonadales</taxon>
        <taxon>Pyramimonadaceae</taxon>
        <taxon>Cymbomonas</taxon>
    </lineage>
</organism>
<name>A0AAE0C8G8_9CHLO</name>
<feature type="compositionally biased region" description="Low complexity" evidence="5">
    <location>
        <begin position="2177"/>
        <end position="2189"/>
    </location>
</feature>
<protein>
    <recommendedName>
        <fullName evidence="6">EGF-like domain-containing protein</fullName>
    </recommendedName>
</protein>
<gene>
    <name evidence="7" type="ORF">CYMTET_40779</name>
</gene>
<comment type="caution">
    <text evidence="3">Lacks conserved residue(s) required for the propagation of feature annotation.</text>
</comment>
<dbReference type="PROSITE" id="PS50026">
    <property type="entry name" value="EGF_3"/>
    <property type="match status" value="3"/>
</dbReference>
<keyword evidence="1 3" id="KW-0245">EGF-like domain</keyword>
<dbReference type="PANTHER" id="PTHR10199:SF100">
    <property type="entry name" value="THROMBOSPONDIN, ISOFORM A"/>
    <property type="match status" value="1"/>
</dbReference>
<dbReference type="EMBL" id="LGRX02027115">
    <property type="protein sequence ID" value="KAK3249808.1"/>
    <property type="molecule type" value="Genomic_DNA"/>
</dbReference>
<dbReference type="Proteomes" id="UP001190700">
    <property type="component" value="Unassembled WGS sequence"/>
</dbReference>
<evidence type="ECO:0000259" key="6">
    <source>
        <dbReference type="PROSITE" id="PS50026"/>
    </source>
</evidence>
<feature type="region of interest" description="Disordered" evidence="5">
    <location>
        <begin position="2333"/>
        <end position="2460"/>
    </location>
</feature>
<dbReference type="PANTHER" id="PTHR10199">
    <property type="entry name" value="THROMBOSPONDIN"/>
    <property type="match status" value="1"/>
</dbReference>
<evidence type="ECO:0000256" key="5">
    <source>
        <dbReference type="SAM" id="MobiDB-lite"/>
    </source>
</evidence>
<evidence type="ECO:0000313" key="8">
    <source>
        <dbReference type="Proteomes" id="UP001190700"/>
    </source>
</evidence>
<sequence>MTATTSAALQSATIVTLAGPLNLSWTFQHANVCGTDSCDLRMCGFSTGVYTLQGAATFTIESSIPDSTLAGNVTVYEAPPPPSPPPPSPPPPRLHHLHPLPPPAASATSTSTPSTISSATFTPPPPPELSYSSLVTNATAYSSFTSTCVDDVASSAGVETQYVTIKSLTSGSVVVAMSITWTSEHLAQGADPDSFITLASSSPTTLFPNTSTLSTYTISSGSIMAAGSVSTSTLSSVASYPSPPPPVLACDVLDPCFPGTPCMNINDGPVSDYICGACPSGFVGDGIVCTDVDECSVEVNTTKLEYCDPLTRCTNLNGSFTCSECPNGFRRLADPTSGVVQCADVDECAEKNGGCDFLTACANFPGGRNCGPCPAGYTGDGLTGCEDVDECADGAYRGGCHEQAVCKNTLGGSSCGPCEPVALYKGDGYTCRRSSQCASNNGGCDLSTTCTQGGDGDSSKCGACPEGMSGTGDTMCKEIDGCASAPCFDGVECTDIDAPGVGAVCGECPDGFIGDGRTCEIDPCRSGPCSQDPLTSCTALVGGGYICGPCPSGYDGDGVECTDIDECATNNGGCHYRAMCHNTPGGFICGECPPGTSGTGSTRCLVTVSCEVDNGGCDGRVSCVDSDEGVVCGKCPEGLNNNNNGSAGPCEEMDGCLEASCYPGVFCEDIAAPGVDETGAVGYRCGACPTGLTGDGVTCKPDKCFYMNGGCDPSVTCINNASDPAGRVCGACPPGLSDEFTGRDGTVCEDIDGCRASPCFPGTPCRDVLAQDVALGMEGFTCGACPPGFTGDGVTCEDVDECGQSANGGCWMTSDGAVKSACVNLPGGFSCGECPEGMRGSGLTTCKPSTDCAENNGGCWVGSGSAEGFMASCTQTEVGPACGECPAGFEGQGETGCVDIDGCGPSPCFPGVACTDVPAPGDGYQCGLCPEGYHGDGALCDICRMLVTIKFTTAVDGKVNRAGWHTGGRELVGGENHGLDHPNCTYTQGISTWWSGASSDGHNPTLTADVNKANTLTLNIPKADLTVGVAYTYRLSASLQGNPEVSSTALATFFVESRPLLVVIAGGNVSTGVGAPILLDAKDSIDPDGEPGDITFHWSCLRDDLSGDCRDMSGDLLPFPLIGPTVTLNLEGGIPALNYTFVVVATKGPRKTAASTQISITSGDLPFAAIDPLTETHVAEAKLRLLSTVEAVDVANLKYEWAVLSELSSHPVDLDAALSSFNRFQEDLVLKPGTLAAGSMYTFQLTVGDLFGEATARFSLVVNIPPAGGWAMSLPADGLAYTQRFKLGTAGWHTTNPPLQFQFVYRVAGESKDFALNEYSPMQDLETLMAREGREEEAFRVSVVALARDALGAASRADVNITLRPPPNIADDAGAAALAETLTGSAAEALLDGDVDSVLVQVDAAANILNGPSLKAEGAKRRLEGVGGEASASQQRREDLLGLVQDARHATFPTASTVDRLSASVMSLNQDPSGLTPSSQDAALHLVNGLLQDTLDSPLVAPLLPSAASALCASLASLNVAPQHNDTEGRRAASRAAEVASSMQRMASSMLAESAAGEDSVEVLAEGLAMAVQRNNAAGGGSPLYGSLLATAGAAVAFPQALSRLARAEANHNGGAPVRRHQLRRRQLMTTAQGNCSAGGGAGCNSSGEAVYQASTQVLWDSRLMVSAVDPHPGGLTDARALVTSGVTTISLTHGDGTEVSVADLEEAITFTLSLTDTEANVSIADNATGALPGRVLCAFWNSTLGDYSTRGCTQFPNPAPANASLYWKTLTVSELDGPLEAAWAIGNPALTEGCLESFNASYADYGGADAGLRKYLDAGVDRQGAACELAVPWNGYGCWWNWTHQVFSGPECQESAEQECYCTHLTDFRAQHEPEVGSSEPPKVKTLQRGQFALQPTDILESALLLMIVLSICGITLYLAVCSRVADDLSRARLLRDLGASKGTGQHGFRSAGGVWSWSLFAEDQIEQVARINRRLRHLDRKAAKTEKMELQQACNDKLRSDVDPRLKAAHPLKKAYRWATGRKGVLDKQVPDRTPPPLNDAEEYLAEHIAISRRELRIQNGSPEPIFFGTRPEYEFQASPPPPKTRSKRMLQLGGRLASHQDASHRQQDTHVGAKPQPLGRSSTLKPSSSRSHSTPLAAKSWRSRAIEGMQQTHHAFSSSFSMPSGREDHAGADPQSPSSIPLLPQQEHSRGFPVAEGASPQPSASAGKESAFLDVRTLRDQHAAMSRLQPSAPVARFDPHSVVRPAGDDLASGQHVSVVADRAPVIYPAKGEAAAVSTTTMPQAQAASSQTAPSTAPLLANSWVTPNMVTGLATVSRVVELHETRCKISSPHRGKLEVQEHERLPGGSMDPPGCSRMQHKKVSIKGDHKSRSSAAALDHGQRRTGRSTSRSRERPDGEGLIEHGRRRDGHKGRSPSRSRDLPHGEGLIEHGRRRDGHEGRSTSRSRDRSHGEGLIEHGRWRGKLSMLESRDHPYGEELIGHSSRDIKGKERCVADECTQDEGIRMFNEGRGHPGQSSSGCVGDMPSNTMKASLYPNWDSRGGHQRSQMGKRGHKPTTNEDSARYNATSDVDSARYNNLALYDRPSVSGAESGPLTPEPACYKFHHPDRLTQAPLSPEPSFTEQAKQVISFFVGPTPPAQKDEEMKARDEALKKTSLRDNVPTAAGRGTTKNQLLAAFSGLRLEQEGTNADPQAYPSQGGNDAGAGRVIVDVLSPEPSALELRADEAQMVQTLDDEHLHRPNDAAAGDDFSLIEAGFQRNEEGLYEAPLLTHQEEEVELAHPQTTRETQRQPRGVMVNAMEEEEEEEEEEKSYLMLVKHRERVASTRQPTVMSTQAVHAGQAVQLLQPWLGSRMAKQLARSQFKRHGAMASQNGRLHLCPMKRKRVLLRLRVACILVRILKEVEDIHISENLCRAVGMPLTNILLSIPLHHLRSSVHIRHQMSHTARDSAEPLERLLGTALVMAYLEVKQLIRPQAILAQNAAQGQVLWELPDERRYEWYLDIFRVYASISSRRAGWYHNRVLWNLVFLQRTDGSFRVSAALATVLCAGDTSFILTESPTGELDEEVLRSSVPAGLVSLLPVGDGAVNMWATLCAVERAKQLPSQWVINPEEPPRERRTLLQIAEHYLGTQFAEHQESLEEYRMEAEAAVSKWVNAHVQTMKQLRWHVMNDQEQITLVSSAVPETTWRERREDLRLKLKSFIKDALNSHPWARIAIVGPCAPVTRAQHILNQTNLILLMLLCCLWFFYSKAATCCEQLRKHLGCTLEEGSSCLGYNTCSELRQTFDCNIEFECAESRTFFPEGFSCNAFPQNTIMDQLYLGLYVVAMTLPVSLLFMTLFEYGGTYEVSEHWDQGMHQKAAQVIKGRNAWSRRLAENVVFLFYTLWFEQALLSRSMARVFRMFVMKFDIGFLQLLRRGLGAVHHGYVTLKQSLWFCYQV</sequence>
<dbReference type="InterPro" id="IPR018097">
    <property type="entry name" value="EGF_Ca-bd_CS"/>
</dbReference>
<evidence type="ECO:0000256" key="3">
    <source>
        <dbReference type="PROSITE-ProRule" id="PRU00076"/>
    </source>
</evidence>
<dbReference type="InterPro" id="IPR001881">
    <property type="entry name" value="EGF-like_Ca-bd_dom"/>
</dbReference>
<dbReference type="InterPro" id="IPR049883">
    <property type="entry name" value="NOTCH1_EGF-like"/>
</dbReference>
<keyword evidence="2" id="KW-1015">Disulfide bond</keyword>
<reference evidence="7 8" key="1">
    <citation type="journal article" date="2015" name="Genome Biol. Evol.">
        <title>Comparative Genomics of a Bacterivorous Green Alga Reveals Evolutionary Causalities and Consequences of Phago-Mixotrophic Mode of Nutrition.</title>
        <authorList>
            <person name="Burns J.A."/>
            <person name="Paasch A."/>
            <person name="Narechania A."/>
            <person name="Kim E."/>
        </authorList>
    </citation>
    <scope>NUCLEOTIDE SEQUENCE [LARGE SCALE GENOMIC DNA]</scope>
    <source>
        <strain evidence="7">PLY_AMNH</strain>
    </source>
</reference>
<dbReference type="InterPro" id="IPR002859">
    <property type="entry name" value="PKD/REJ-like"/>
</dbReference>
<evidence type="ECO:0000256" key="2">
    <source>
        <dbReference type="ARBA" id="ARBA00023157"/>
    </source>
</evidence>
<dbReference type="Gene3D" id="2.10.25.10">
    <property type="entry name" value="Laminin"/>
    <property type="match status" value="9"/>
</dbReference>
<dbReference type="Pfam" id="PF02010">
    <property type="entry name" value="REJ"/>
    <property type="match status" value="1"/>
</dbReference>
<feature type="compositionally biased region" description="Basic and acidic residues" evidence="5">
    <location>
        <begin position="2393"/>
        <end position="2408"/>
    </location>
</feature>